<comment type="caution">
    <text evidence="2">The sequence shown here is derived from an EMBL/GenBank/DDBJ whole genome shotgun (WGS) entry which is preliminary data.</text>
</comment>
<evidence type="ECO:0000313" key="2">
    <source>
        <dbReference type="EMBL" id="RXK62809.1"/>
    </source>
</evidence>
<dbReference type="RefSeq" id="WP_129130179.1">
    <property type="nucleotide sequence ID" value="NZ_SDHW01000001.1"/>
</dbReference>
<organism evidence="2 3">
    <name type="scientific">Lacibacter luteus</name>
    <dbReference type="NCBI Taxonomy" id="2508719"/>
    <lineage>
        <taxon>Bacteria</taxon>
        <taxon>Pseudomonadati</taxon>
        <taxon>Bacteroidota</taxon>
        <taxon>Chitinophagia</taxon>
        <taxon>Chitinophagales</taxon>
        <taxon>Chitinophagaceae</taxon>
        <taxon>Lacibacter</taxon>
    </lineage>
</organism>
<feature type="transmembrane region" description="Helical" evidence="1">
    <location>
        <begin position="83"/>
        <end position="107"/>
    </location>
</feature>
<accession>A0A4Q1CQ66</accession>
<reference evidence="2 3" key="1">
    <citation type="submission" date="2019-01" db="EMBL/GenBank/DDBJ databases">
        <title>Lacibacter sp. strain TTM-7.</title>
        <authorList>
            <person name="Chen W.-M."/>
        </authorList>
    </citation>
    <scope>NUCLEOTIDE SEQUENCE [LARGE SCALE GENOMIC DNA]</scope>
    <source>
        <strain evidence="2 3">TTM-7</strain>
    </source>
</reference>
<feature type="transmembrane region" description="Helical" evidence="1">
    <location>
        <begin position="21"/>
        <end position="40"/>
    </location>
</feature>
<dbReference type="AlphaFoldDB" id="A0A4Q1CQ66"/>
<evidence type="ECO:0000313" key="3">
    <source>
        <dbReference type="Proteomes" id="UP000290204"/>
    </source>
</evidence>
<keyword evidence="3" id="KW-1185">Reference proteome</keyword>
<evidence type="ECO:0000256" key="1">
    <source>
        <dbReference type="SAM" id="Phobius"/>
    </source>
</evidence>
<sequence length="153" mass="17525">MAIVCLVFKSISTTSLLRKGVLIGFIIYVFTLSIYFFFFADGNYYDKTPSSFQGVLVIVLSILFFYEQIKKPDTLFIYALPEFWYVTAVFIHAAGTFFIYIFAAFWLQNSANENDYMNIFGSLSILHNLLIAFATFKQYKDPLLSTTSKPITA</sequence>
<protein>
    <submittedName>
        <fullName evidence="2">Uncharacterized protein</fullName>
    </submittedName>
</protein>
<proteinExistence type="predicted"/>
<feature type="transmembrane region" description="Helical" evidence="1">
    <location>
        <begin position="119"/>
        <end position="136"/>
    </location>
</feature>
<feature type="transmembrane region" description="Helical" evidence="1">
    <location>
        <begin position="52"/>
        <end position="69"/>
    </location>
</feature>
<keyword evidence="1" id="KW-1133">Transmembrane helix</keyword>
<keyword evidence="1" id="KW-0812">Transmembrane</keyword>
<dbReference type="Proteomes" id="UP000290204">
    <property type="component" value="Unassembled WGS sequence"/>
</dbReference>
<dbReference type="EMBL" id="SDHW01000001">
    <property type="protein sequence ID" value="RXK62809.1"/>
    <property type="molecule type" value="Genomic_DNA"/>
</dbReference>
<gene>
    <name evidence="2" type="ORF">ESA94_07375</name>
</gene>
<dbReference type="OrthoDB" id="671105at2"/>
<name>A0A4Q1CQ66_9BACT</name>
<keyword evidence="1" id="KW-0472">Membrane</keyword>